<gene>
    <name evidence="3" type="ORF">RF11_11941</name>
</gene>
<feature type="compositionally biased region" description="Basic and acidic residues" evidence="1">
    <location>
        <begin position="533"/>
        <end position="544"/>
    </location>
</feature>
<dbReference type="SMART" id="SM00513">
    <property type="entry name" value="SAP"/>
    <property type="match status" value="1"/>
</dbReference>
<dbReference type="PANTHER" id="PTHR12381">
    <property type="entry name" value="HETEROGENEOUS NUCLEAR RIBONUCLEOPROTEIN U FAMILY MEMBER"/>
    <property type="match status" value="1"/>
</dbReference>
<dbReference type="Pfam" id="PF00622">
    <property type="entry name" value="SPRY"/>
    <property type="match status" value="1"/>
</dbReference>
<evidence type="ECO:0000256" key="1">
    <source>
        <dbReference type="SAM" id="MobiDB-lite"/>
    </source>
</evidence>
<feature type="region of interest" description="Disordered" evidence="1">
    <location>
        <begin position="681"/>
        <end position="744"/>
    </location>
</feature>
<feature type="region of interest" description="Disordered" evidence="1">
    <location>
        <begin position="533"/>
        <end position="633"/>
    </location>
</feature>
<comment type="caution">
    <text evidence="3">The sequence shown here is derived from an EMBL/GenBank/DDBJ whole genome shotgun (WGS) entry which is preliminary data.</text>
</comment>
<reference evidence="3 4" key="1">
    <citation type="journal article" date="2014" name="Genome Biol. Evol.">
        <title>The genome of the myxosporean Thelohanellus kitauei shows adaptations to nutrient acquisition within its fish host.</title>
        <authorList>
            <person name="Yang Y."/>
            <person name="Xiong J."/>
            <person name="Zhou Z."/>
            <person name="Huo F."/>
            <person name="Miao W."/>
            <person name="Ran C."/>
            <person name="Liu Y."/>
            <person name="Zhang J."/>
            <person name="Feng J."/>
            <person name="Wang M."/>
            <person name="Wang M."/>
            <person name="Wang L."/>
            <person name="Yao B."/>
        </authorList>
    </citation>
    <scope>NUCLEOTIDE SEQUENCE [LARGE SCALE GENOMIC DNA]</scope>
    <source>
        <strain evidence="3">Wuqing</strain>
    </source>
</reference>
<organism evidence="3 4">
    <name type="scientific">Thelohanellus kitauei</name>
    <name type="common">Myxosporean</name>
    <dbReference type="NCBI Taxonomy" id="669202"/>
    <lineage>
        <taxon>Eukaryota</taxon>
        <taxon>Metazoa</taxon>
        <taxon>Cnidaria</taxon>
        <taxon>Myxozoa</taxon>
        <taxon>Myxosporea</taxon>
        <taxon>Bivalvulida</taxon>
        <taxon>Platysporina</taxon>
        <taxon>Myxobolidae</taxon>
        <taxon>Thelohanellus</taxon>
    </lineage>
</organism>
<dbReference type="Gene3D" id="3.40.50.300">
    <property type="entry name" value="P-loop containing nucleotide triphosphate hydrolases"/>
    <property type="match status" value="1"/>
</dbReference>
<dbReference type="InterPro" id="IPR043136">
    <property type="entry name" value="B30.2/SPRY_sf"/>
</dbReference>
<dbReference type="AlphaFoldDB" id="A0A0C2MP52"/>
<feature type="region of interest" description="Disordered" evidence="1">
    <location>
        <begin position="69"/>
        <end position="89"/>
    </location>
</feature>
<protein>
    <submittedName>
        <fullName evidence="3">Heterogeneous nuclear ribonucleoprotein U</fullName>
    </submittedName>
</protein>
<dbReference type="InterPro" id="IPR013320">
    <property type="entry name" value="ConA-like_dom_sf"/>
</dbReference>
<dbReference type="InterPro" id="IPR036361">
    <property type="entry name" value="SAP_dom_sf"/>
</dbReference>
<sequence>MDDTLINLKKLKVVELRDKCVKLGLETKGTKQALIDRISQCLGVSSESHLDISMADEGHGLDTSQATEEFAASEPNVEKTKTPSPTNSLEIHASDTEKAEVELDFVNEEMNSCDQFAASTFKSEQICMDLHRSNLNLNDDDWDVSFPVKYMDHVHLDPYVSDLHFQISDNHYLQGSSMNNEFADFYCGVKGTHGFSSGYICFSCKFIDILTGQDGKPLTAGLCVGFSGMDDGLHLGDSNTSFGYDSSGNVVFGNKIVGNYNKFNPGDTVVAMVNLQSNSLTFTFQLNNVDIGHSTTTPLERPVTLFPHVYFKNCKFLVNFKFSSGVHGSLESISRTLIPGPRPPKSFSDCEVIMMVGIIAAGKSTWVKQFLTDTSKRYYIIGRSLLFDRWRKIGDEKVPYLSERLVSKAISKMIALSTLKAGNYILDQTNVNLTSRKKRVQSFEKFGIKKAVVIVPRLAKHAIMVDSYKAQSQLPQADSRSLHLDELAEYKANFTLPTKDEGFSEIIYVDVDENVAKEIVADYKYDAQRFKEMKKPEKPVEKRPRILPPESRQNSGVHSRLGQQASRDKRTLRKSPISFRRQDEPKRRGDFAMKSKFSETKTRFERSRDSPPRKRRPDDVRPLGERRFRVDSGRMLSPKSHYYQASSFERKSDVSRNSGYLNTNIFCRRSQIDYPDHRISRVSSQSYRSGAWRDEPSDRPRDFSNRSYDERERGNPRFQRQAYSGRRISKERFGAYEKSGHPHY</sequence>
<dbReference type="SUPFAM" id="SSF49899">
    <property type="entry name" value="Concanavalin A-like lectins/glucanases"/>
    <property type="match status" value="1"/>
</dbReference>
<dbReference type="PROSITE" id="PS50800">
    <property type="entry name" value="SAP"/>
    <property type="match status" value="1"/>
</dbReference>
<dbReference type="GO" id="GO:0005634">
    <property type="term" value="C:nucleus"/>
    <property type="evidence" value="ECO:0007669"/>
    <property type="project" value="TreeGrafter"/>
</dbReference>
<evidence type="ECO:0000259" key="2">
    <source>
        <dbReference type="PROSITE" id="PS50800"/>
    </source>
</evidence>
<feature type="compositionally biased region" description="Polar residues" evidence="1">
    <location>
        <begin position="551"/>
        <end position="565"/>
    </location>
</feature>
<feature type="compositionally biased region" description="Basic and acidic residues" evidence="1">
    <location>
        <begin position="728"/>
        <end position="744"/>
    </location>
</feature>
<dbReference type="GO" id="GO:0003723">
    <property type="term" value="F:RNA binding"/>
    <property type="evidence" value="ECO:0007669"/>
    <property type="project" value="TreeGrafter"/>
</dbReference>
<keyword evidence="4" id="KW-1185">Reference proteome</keyword>
<accession>A0A0C2MP52</accession>
<dbReference type="SUPFAM" id="SSF68906">
    <property type="entry name" value="SAP domain"/>
    <property type="match status" value="1"/>
</dbReference>
<dbReference type="Proteomes" id="UP000031668">
    <property type="component" value="Unassembled WGS sequence"/>
</dbReference>
<dbReference type="Pfam" id="PF13671">
    <property type="entry name" value="AAA_33"/>
    <property type="match status" value="1"/>
</dbReference>
<feature type="compositionally biased region" description="Basic and acidic residues" evidence="1">
    <location>
        <begin position="691"/>
        <end position="715"/>
    </location>
</feature>
<proteinExistence type="predicted"/>
<dbReference type="GO" id="GO:0000380">
    <property type="term" value="P:alternative mRNA splicing, via spliceosome"/>
    <property type="evidence" value="ECO:0007669"/>
    <property type="project" value="TreeGrafter"/>
</dbReference>
<dbReference type="OrthoDB" id="445357at2759"/>
<dbReference type="Gene3D" id="1.10.720.30">
    <property type="entry name" value="SAP domain"/>
    <property type="match status" value="1"/>
</dbReference>
<dbReference type="EMBL" id="JWZT01003604">
    <property type="protein sequence ID" value="KII66125.1"/>
    <property type="molecule type" value="Genomic_DNA"/>
</dbReference>
<dbReference type="SUPFAM" id="SSF52540">
    <property type="entry name" value="P-loop containing nucleoside triphosphate hydrolases"/>
    <property type="match status" value="1"/>
</dbReference>
<evidence type="ECO:0000313" key="4">
    <source>
        <dbReference type="Proteomes" id="UP000031668"/>
    </source>
</evidence>
<name>A0A0C2MP52_THEKT</name>
<feature type="domain" description="SAP" evidence="2">
    <location>
        <begin position="8"/>
        <end position="42"/>
    </location>
</feature>
<dbReference type="InterPro" id="IPR027417">
    <property type="entry name" value="P-loop_NTPase"/>
</dbReference>
<dbReference type="InterPro" id="IPR003877">
    <property type="entry name" value="SPRY_dom"/>
</dbReference>
<keyword evidence="3" id="KW-0687">Ribonucleoprotein</keyword>
<dbReference type="Gene3D" id="2.60.120.920">
    <property type="match status" value="1"/>
</dbReference>
<dbReference type="InterPro" id="IPR003034">
    <property type="entry name" value="SAP_dom"/>
</dbReference>
<dbReference type="PANTHER" id="PTHR12381:SF56">
    <property type="entry name" value="B30.2_SPRY DOMAIN-CONTAINING PROTEIN-RELATED"/>
    <property type="match status" value="1"/>
</dbReference>
<evidence type="ECO:0000313" key="3">
    <source>
        <dbReference type="EMBL" id="KII66125.1"/>
    </source>
</evidence>
<dbReference type="GO" id="GO:1990904">
    <property type="term" value="C:ribonucleoprotein complex"/>
    <property type="evidence" value="ECO:0007669"/>
    <property type="project" value="UniProtKB-KW"/>
</dbReference>
<dbReference type="Pfam" id="PF02037">
    <property type="entry name" value="SAP"/>
    <property type="match status" value="1"/>
</dbReference>
<feature type="compositionally biased region" description="Basic and acidic residues" evidence="1">
    <location>
        <begin position="580"/>
        <end position="632"/>
    </location>
</feature>